<keyword evidence="7" id="KW-1185">Reference proteome</keyword>
<keyword evidence="4" id="KW-0732">Signal</keyword>
<dbReference type="EC" id="1.-.-.-" evidence="6"/>
<dbReference type="GO" id="GO:0016491">
    <property type="term" value="F:oxidoreductase activity"/>
    <property type="evidence" value="ECO:0007669"/>
    <property type="project" value="UniProtKB-KW"/>
</dbReference>
<feature type="chain" id="PRO_5046400105" evidence="4">
    <location>
        <begin position="20"/>
        <end position="333"/>
    </location>
</feature>
<protein>
    <submittedName>
        <fullName evidence="6">SDR family NAD(P)-dependent oxidoreductase</fullName>
        <ecNumber evidence="6">1.-.-.-</ecNumber>
    </submittedName>
</protein>
<evidence type="ECO:0000259" key="5">
    <source>
        <dbReference type="SMART" id="SM00822"/>
    </source>
</evidence>
<name>A0ABW1YBF1_9DEIO</name>
<reference evidence="7" key="1">
    <citation type="journal article" date="2019" name="Int. J. Syst. Evol. Microbiol.">
        <title>The Global Catalogue of Microorganisms (GCM) 10K type strain sequencing project: providing services to taxonomists for standard genome sequencing and annotation.</title>
        <authorList>
            <consortium name="The Broad Institute Genomics Platform"/>
            <consortium name="The Broad Institute Genome Sequencing Center for Infectious Disease"/>
            <person name="Wu L."/>
            <person name="Ma J."/>
        </authorList>
    </citation>
    <scope>NUCLEOTIDE SEQUENCE [LARGE SCALE GENOMIC DNA]</scope>
    <source>
        <strain evidence="7">CGMCC 1.15772</strain>
    </source>
</reference>
<dbReference type="PANTHER" id="PTHR44196">
    <property type="entry name" value="DEHYDROGENASE/REDUCTASE SDR FAMILY MEMBER 7B"/>
    <property type="match status" value="1"/>
</dbReference>
<dbReference type="Pfam" id="PF00106">
    <property type="entry name" value="adh_short"/>
    <property type="match status" value="1"/>
</dbReference>
<dbReference type="RefSeq" id="WP_380081722.1">
    <property type="nucleotide sequence ID" value="NZ_JBHSWD010000001.1"/>
</dbReference>
<keyword evidence="2 6" id="KW-0560">Oxidoreductase</keyword>
<accession>A0ABW1YBF1</accession>
<gene>
    <name evidence="6" type="ORF">ACFP81_00725</name>
</gene>
<evidence type="ECO:0000256" key="1">
    <source>
        <dbReference type="ARBA" id="ARBA00006484"/>
    </source>
</evidence>
<dbReference type="InterPro" id="IPR002347">
    <property type="entry name" value="SDR_fam"/>
</dbReference>
<evidence type="ECO:0000256" key="3">
    <source>
        <dbReference type="RuleBase" id="RU000363"/>
    </source>
</evidence>
<dbReference type="PRINTS" id="PR00080">
    <property type="entry name" value="SDRFAMILY"/>
</dbReference>
<proteinExistence type="inferred from homology"/>
<dbReference type="Gene3D" id="3.40.50.720">
    <property type="entry name" value="NAD(P)-binding Rossmann-like Domain"/>
    <property type="match status" value="1"/>
</dbReference>
<dbReference type="SMART" id="SM00822">
    <property type="entry name" value="PKS_KR"/>
    <property type="match status" value="1"/>
</dbReference>
<organism evidence="6 7">
    <name type="scientific">Deinococcus lacus</name>
    <dbReference type="NCBI Taxonomy" id="392561"/>
    <lineage>
        <taxon>Bacteria</taxon>
        <taxon>Thermotogati</taxon>
        <taxon>Deinococcota</taxon>
        <taxon>Deinococci</taxon>
        <taxon>Deinococcales</taxon>
        <taxon>Deinococcaceae</taxon>
        <taxon>Deinococcus</taxon>
    </lineage>
</organism>
<feature type="domain" description="Ketoreductase" evidence="5">
    <location>
        <begin position="33"/>
        <end position="211"/>
    </location>
</feature>
<sequence length="333" mass="35679">MQLPKRLIVAGLAAAAALAARRSLTPAYDLRGKSVLVTGGSRGLGLALAEECARRGARLTLMARTQSELERAEQRLREQGAEVQIVCGDVAQEADLARAVAQSVAAWGRLDAVINNAGIIQTGPVQDMTEEDWRTIMEVNAFAPLRLMALALPQLRRHQGRFLLVASIGGKVAVPHLGPYSMSKYAAVGLGAALRSELARDGVSVTTVCPGLMQTGSPRNALVKGDHEREYAFFATLDNLPLVSMDAQAAARRMVDAMVRGEAEVMVGLPAVALRYAAALAPELVADLMRLSNNFLPAPTGDTRAVRGFEAESDLTRNNPLKRAAEQRWGQNH</sequence>
<dbReference type="EMBL" id="JBHSWD010000001">
    <property type="protein sequence ID" value="MFC6590705.1"/>
    <property type="molecule type" value="Genomic_DNA"/>
</dbReference>
<dbReference type="PROSITE" id="PS00061">
    <property type="entry name" value="ADH_SHORT"/>
    <property type="match status" value="1"/>
</dbReference>
<dbReference type="PRINTS" id="PR00081">
    <property type="entry name" value="GDHRDH"/>
</dbReference>
<dbReference type="InterPro" id="IPR036291">
    <property type="entry name" value="NAD(P)-bd_dom_sf"/>
</dbReference>
<feature type="signal peptide" evidence="4">
    <location>
        <begin position="1"/>
        <end position="19"/>
    </location>
</feature>
<dbReference type="InterPro" id="IPR057326">
    <property type="entry name" value="KR_dom"/>
</dbReference>
<dbReference type="PANTHER" id="PTHR44196:SF1">
    <property type="entry name" value="DEHYDROGENASE_REDUCTASE SDR FAMILY MEMBER 7B"/>
    <property type="match status" value="1"/>
</dbReference>
<evidence type="ECO:0000256" key="4">
    <source>
        <dbReference type="SAM" id="SignalP"/>
    </source>
</evidence>
<dbReference type="SUPFAM" id="SSF51735">
    <property type="entry name" value="NAD(P)-binding Rossmann-fold domains"/>
    <property type="match status" value="1"/>
</dbReference>
<comment type="caution">
    <text evidence="6">The sequence shown here is derived from an EMBL/GenBank/DDBJ whole genome shotgun (WGS) entry which is preliminary data.</text>
</comment>
<comment type="similarity">
    <text evidence="1 3">Belongs to the short-chain dehydrogenases/reductases (SDR) family.</text>
</comment>
<dbReference type="InterPro" id="IPR020904">
    <property type="entry name" value="Sc_DH/Rdtase_CS"/>
</dbReference>
<evidence type="ECO:0000313" key="6">
    <source>
        <dbReference type="EMBL" id="MFC6590705.1"/>
    </source>
</evidence>
<evidence type="ECO:0000256" key="2">
    <source>
        <dbReference type="ARBA" id="ARBA00023002"/>
    </source>
</evidence>
<dbReference type="Proteomes" id="UP001596297">
    <property type="component" value="Unassembled WGS sequence"/>
</dbReference>
<evidence type="ECO:0000313" key="7">
    <source>
        <dbReference type="Proteomes" id="UP001596297"/>
    </source>
</evidence>